<dbReference type="PANTHER" id="PTHR19211">
    <property type="entry name" value="ATP-BINDING TRANSPORT PROTEIN-RELATED"/>
    <property type="match status" value="1"/>
</dbReference>
<evidence type="ECO:0000256" key="3">
    <source>
        <dbReference type="ARBA" id="ARBA00022741"/>
    </source>
</evidence>
<keyword evidence="3" id="KW-0547">Nucleotide-binding</keyword>
<dbReference type="GO" id="GO:0016887">
    <property type="term" value="F:ATP hydrolysis activity"/>
    <property type="evidence" value="ECO:0007669"/>
    <property type="project" value="InterPro"/>
</dbReference>
<proteinExistence type="inferred from homology"/>
<evidence type="ECO:0000256" key="2">
    <source>
        <dbReference type="ARBA" id="ARBA00022737"/>
    </source>
</evidence>
<evidence type="ECO:0000313" key="9">
    <source>
        <dbReference type="EMBL" id="OAM15333.1"/>
    </source>
</evidence>
<dbReference type="SMART" id="SM00382">
    <property type="entry name" value="AAA"/>
    <property type="match status" value="2"/>
</dbReference>
<dbReference type="InterPro" id="IPR032781">
    <property type="entry name" value="ABC_tran_Xtn"/>
</dbReference>
<evidence type="ECO:0000313" key="10">
    <source>
        <dbReference type="Proteomes" id="UP000078003"/>
    </source>
</evidence>
<keyword evidence="2" id="KW-0677">Repeat</keyword>
<dbReference type="InterPro" id="IPR050611">
    <property type="entry name" value="ABCF"/>
</dbReference>
<evidence type="ECO:0000256" key="4">
    <source>
        <dbReference type="ARBA" id="ARBA00022840"/>
    </source>
</evidence>
<dbReference type="SUPFAM" id="SSF52540">
    <property type="entry name" value="P-loop containing nucleoside triphosphate hydrolases"/>
    <property type="match status" value="2"/>
</dbReference>
<dbReference type="FunFam" id="3.40.50.300:FF:002053">
    <property type="entry name" value="ABC transporter ATP-binding protein"/>
    <property type="match status" value="1"/>
</dbReference>
<organism evidence="9 10">
    <name type="scientific">Eikenella corrodens</name>
    <dbReference type="NCBI Taxonomy" id="539"/>
    <lineage>
        <taxon>Bacteria</taxon>
        <taxon>Pseudomonadati</taxon>
        <taxon>Pseudomonadota</taxon>
        <taxon>Betaproteobacteria</taxon>
        <taxon>Neisseriales</taxon>
        <taxon>Neisseriaceae</taxon>
        <taxon>Eikenella</taxon>
    </lineage>
</organism>
<dbReference type="CDD" id="cd03221">
    <property type="entry name" value="ABCF_EF-3"/>
    <property type="match status" value="2"/>
</dbReference>
<evidence type="ECO:0000256" key="6">
    <source>
        <dbReference type="ARBA" id="ARBA00069073"/>
    </source>
</evidence>
<keyword evidence="4" id="KW-0067">ATP-binding</keyword>
<protein>
    <recommendedName>
        <fullName evidence="6">Probable ATP-binding protein YheS</fullName>
    </recommendedName>
</protein>
<feature type="domain" description="ABC transporter" evidence="8">
    <location>
        <begin position="2"/>
        <end position="246"/>
    </location>
</feature>
<dbReference type="PROSITE" id="PS50893">
    <property type="entry name" value="ABC_TRANSPORTER_2"/>
    <property type="match status" value="2"/>
</dbReference>
<name>A0A1A9RB47_EIKCO</name>
<accession>A0A1A9RB47</accession>
<feature type="domain" description="ABC transporter" evidence="8">
    <location>
        <begin position="313"/>
        <end position="527"/>
    </location>
</feature>
<comment type="caution">
    <text evidence="9">The sequence shown here is derived from an EMBL/GenBank/DDBJ whole genome shotgun (WGS) entry which is preliminary data.</text>
</comment>
<dbReference type="EMBL" id="LXSF01000012">
    <property type="protein sequence ID" value="OAM15333.1"/>
    <property type="molecule type" value="Genomic_DNA"/>
</dbReference>
<dbReference type="AlphaFoldDB" id="A0A1A9RB47"/>
<dbReference type="InterPro" id="IPR027417">
    <property type="entry name" value="P-loop_NTPase"/>
</dbReference>
<evidence type="ECO:0000256" key="1">
    <source>
        <dbReference type="ARBA" id="ARBA00022475"/>
    </source>
</evidence>
<dbReference type="Gene3D" id="3.40.50.300">
    <property type="entry name" value="P-loop containing nucleotide triphosphate hydrolases"/>
    <property type="match status" value="2"/>
</dbReference>
<keyword evidence="1" id="KW-0472">Membrane</keyword>
<dbReference type="Proteomes" id="UP000078003">
    <property type="component" value="Unassembled WGS sequence"/>
</dbReference>
<dbReference type="InterPro" id="IPR003593">
    <property type="entry name" value="AAA+_ATPase"/>
</dbReference>
<sequence>MIEINRLTLQRGNKVLLEQASARITPGRRVGLIGKNGSGKSSLFALIKGEIGADAGDIRLPPHWKLAAVAQETPALEISALDYVLQGDAELQTFQVALKQAETQNDGHAIAECHAKLEEINAYSAPARAAKLLNGLGFSQAKHSQPIKAFSGGWRMRLNLAQALMCRADLLLLDEPTNHLDLETVLWLESHLAALPCTQIIISHDRDFLNAATNHTIELAQRQLHSYSGNYDFYQQQRAQRLANQQAAYVKQQAHIQHLQSFIDRFKAKATKAKQAQSRVKALAKLELVAPAHLDSSFSFSFPPPEHLPNPLLKLEQVDLGYGGQTVLHQITLSLESGARLGLLGVNGSGKSTLIKALSGSLEPQSGQIIRADKLKIGYFAQHQLDTLRADQSPLWHIQRLSPEAKEQDIRNFLGGFDFAGDMAIQPITGFSGGEKARLALAVIVWQQPNLLLLDEPTNHLDLDMRHALTVALQSFQGALIVVSHDRSLLEATTDSFLLIDQGYLKTFEGDLNDYRRLRLAQSNPEAAPPPSAAGQNRKDEKRLAAQIRQQRAQRGKPIQQKIEKAEQLMAKLSTEQAECEAFLADEEAYKEHNKAKLHQYLAKTAEVKVQLAQIEEDWLALQEQLEAVYQAVEQEFSSQQSLEKGK</sequence>
<dbReference type="InterPro" id="IPR003439">
    <property type="entry name" value="ABC_transporter-like_ATP-bd"/>
</dbReference>
<keyword evidence="1" id="KW-1003">Cell membrane</keyword>
<dbReference type="RefSeq" id="WP_064104716.1">
    <property type="nucleotide sequence ID" value="NZ_LXSF01000012.1"/>
</dbReference>
<dbReference type="InterPro" id="IPR017871">
    <property type="entry name" value="ABC_transporter-like_CS"/>
</dbReference>
<evidence type="ECO:0000256" key="7">
    <source>
        <dbReference type="SAM" id="MobiDB-lite"/>
    </source>
</evidence>
<dbReference type="Pfam" id="PF00005">
    <property type="entry name" value="ABC_tran"/>
    <property type="match status" value="2"/>
</dbReference>
<dbReference type="FunFam" id="3.40.50.300:FF:000011">
    <property type="entry name" value="Putative ABC transporter ATP-binding component"/>
    <property type="match status" value="1"/>
</dbReference>
<comment type="similarity">
    <text evidence="5">Belongs to the ABC transporter superfamily. ABCF family. YheS subfamily.</text>
</comment>
<dbReference type="Pfam" id="PF12848">
    <property type="entry name" value="ABC_tran_Xtn"/>
    <property type="match status" value="1"/>
</dbReference>
<evidence type="ECO:0000259" key="8">
    <source>
        <dbReference type="PROSITE" id="PS50893"/>
    </source>
</evidence>
<dbReference type="GO" id="GO:0005524">
    <property type="term" value="F:ATP binding"/>
    <property type="evidence" value="ECO:0007669"/>
    <property type="project" value="UniProtKB-KW"/>
</dbReference>
<dbReference type="PANTHER" id="PTHR19211:SF14">
    <property type="entry name" value="ATP-BINDING CASSETTE SUB-FAMILY F MEMBER 1"/>
    <property type="match status" value="1"/>
</dbReference>
<reference evidence="10" key="1">
    <citation type="submission" date="2016-05" db="EMBL/GenBank/DDBJ databases">
        <title>Draft genome of Corynebacterium afermentans subsp. afermentans LCDC 88199T.</title>
        <authorList>
            <person name="Bernier A.-M."/>
            <person name="Bernard K."/>
        </authorList>
    </citation>
    <scope>NUCLEOTIDE SEQUENCE [LARGE SCALE GENOMIC DNA]</scope>
    <source>
        <strain evidence="10">NML01-0328</strain>
    </source>
</reference>
<dbReference type="PROSITE" id="PS00211">
    <property type="entry name" value="ABC_TRANSPORTER_1"/>
    <property type="match status" value="2"/>
</dbReference>
<evidence type="ECO:0000256" key="5">
    <source>
        <dbReference type="ARBA" id="ARBA00061571"/>
    </source>
</evidence>
<gene>
    <name evidence="9" type="ORF">A7P85_09125</name>
</gene>
<feature type="region of interest" description="Disordered" evidence="7">
    <location>
        <begin position="522"/>
        <end position="543"/>
    </location>
</feature>